<feature type="compositionally biased region" description="Low complexity" evidence="1">
    <location>
        <begin position="315"/>
        <end position="331"/>
    </location>
</feature>
<organism evidence="3 4">
    <name type="scientific">Mycobacterium bourgelatii</name>
    <dbReference type="NCBI Taxonomy" id="1273442"/>
    <lineage>
        <taxon>Bacteria</taxon>
        <taxon>Bacillati</taxon>
        <taxon>Actinomycetota</taxon>
        <taxon>Actinomycetes</taxon>
        <taxon>Mycobacteriales</taxon>
        <taxon>Mycobacteriaceae</taxon>
        <taxon>Mycobacterium</taxon>
    </lineage>
</organism>
<evidence type="ECO:0000256" key="1">
    <source>
        <dbReference type="SAM" id="MobiDB-lite"/>
    </source>
</evidence>
<dbReference type="InterPro" id="IPR000084">
    <property type="entry name" value="PE-PGRS_N"/>
</dbReference>
<dbReference type="Gene3D" id="1.10.287.850">
    <property type="entry name" value="HP0062-like domain"/>
    <property type="match status" value="1"/>
</dbReference>
<accession>A0A7I9YSN0</accession>
<dbReference type="SUPFAM" id="SSF140459">
    <property type="entry name" value="PE/PPE dimer-like"/>
    <property type="match status" value="1"/>
</dbReference>
<evidence type="ECO:0000313" key="4">
    <source>
        <dbReference type="Proteomes" id="UP000465360"/>
    </source>
</evidence>
<evidence type="ECO:0000313" key="3">
    <source>
        <dbReference type="EMBL" id="GFG91557.1"/>
    </source>
</evidence>
<gene>
    <name evidence="3" type="ORF">MBOU_35990</name>
</gene>
<name>A0A7I9YSN0_MYCBU</name>
<sequence>MPDLNVTPQLLAAAANDLSAIAAQMSGANAAAAAPTSDLTAAGGDPVSAYIAALFNYHAARYQAVGAQAATYHEQFVQLMRSGAGSYAATEAANVSPMQDAFGAVKAAAESPTGRSLIDGAKSAVGTGRETAERVFADGKTTGAAPVGSTSYGGGSGGVGAGGLGGDGGAGSGVAAGGGSAVHAGGGDFSGGGTGGGGGSSAASVGNGGAPSGAGSINFMTTGGGAAGWVADPNFAAGGPSAAATGPAVPATPLGGGAGGSGVLNPGGLFAGVTGGVGHGAGNVGDAGAGATFAGTDGEFAPIAGMTAPVAPVAPAAAPAPATPTTASAAAEQSLSKPPSLQLNDAAHPNLARTDTSAHAAQHAAQHAAHVEGDKALLLLPLPSLRTLRDKIKKLTELRTSELYGESEFRNPTREDAFRQLSPRDQLLQALGIRPPDHG</sequence>
<dbReference type="EMBL" id="BLKZ01000001">
    <property type="protein sequence ID" value="GFG91557.1"/>
    <property type="molecule type" value="Genomic_DNA"/>
</dbReference>
<dbReference type="RefSeq" id="WP_163714856.1">
    <property type="nucleotide sequence ID" value="NZ_BLKZ01000001.1"/>
</dbReference>
<feature type="domain" description="PE" evidence="2">
    <location>
        <begin position="4"/>
        <end position="94"/>
    </location>
</feature>
<feature type="compositionally biased region" description="Polar residues" evidence="1">
    <location>
        <begin position="333"/>
        <end position="343"/>
    </location>
</feature>
<keyword evidence="4" id="KW-1185">Reference proteome</keyword>
<dbReference type="AlphaFoldDB" id="A0A7I9YSN0"/>
<reference evidence="3 4" key="1">
    <citation type="journal article" date="2019" name="Emerg. Microbes Infect.">
        <title>Comprehensive subspecies identification of 175 nontuberculous mycobacteria species based on 7547 genomic profiles.</title>
        <authorList>
            <person name="Matsumoto Y."/>
            <person name="Kinjo T."/>
            <person name="Motooka D."/>
            <person name="Nabeya D."/>
            <person name="Jung N."/>
            <person name="Uechi K."/>
            <person name="Horii T."/>
            <person name="Iida T."/>
            <person name="Fujita J."/>
            <person name="Nakamura S."/>
        </authorList>
    </citation>
    <scope>NUCLEOTIDE SEQUENCE [LARGE SCALE GENOMIC DNA]</scope>
    <source>
        <strain evidence="3 4">JCM 30725</strain>
    </source>
</reference>
<comment type="caution">
    <text evidence="3">The sequence shown here is derived from an EMBL/GenBank/DDBJ whole genome shotgun (WGS) entry which is preliminary data.</text>
</comment>
<protein>
    <recommendedName>
        <fullName evidence="2">PE domain-containing protein</fullName>
    </recommendedName>
</protein>
<proteinExistence type="predicted"/>
<dbReference type="Proteomes" id="UP000465360">
    <property type="component" value="Unassembled WGS sequence"/>
</dbReference>
<dbReference type="Pfam" id="PF00934">
    <property type="entry name" value="PE"/>
    <property type="match status" value="1"/>
</dbReference>
<dbReference type="InterPro" id="IPR038332">
    <property type="entry name" value="PPE_sf"/>
</dbReference>
<feature type="region of interest" description="Disordered" evidence="1">
    <location>
        <begin position="315"/>
        <end position="345"/>
    </location>
</feature>
<evidence type="ECO:0000259" key="2">
    <source>
        <dbReference type="Pfam" id="PF00934"/>
    </source>
</evidence>